<accession>A0AAN6SVT0</accession>
<dbReference type="EMBL" id="MU863814">
    <property type="protein sequence ID" value="KAK4095695.1"/>
    <property type="molecule type" value="Genomic_DNA"/>
</dbReference>
<dbReference type="AlphaFoldDB" id="A0AAN6SVT0"/>
<proteinExistence type="predicted"/>
<protein>
    <submittedName>
        <fullName evidence="1">Uncharacterized protein</fullName>
    </submittedName>
</protein>
<organism evidence="1 2">
    <name type="scientific">Parathielavia hyrcaniae</name>
    <dbReference type="NCBI Taxonomy" id="113614"/>
    <lineage>
        <taxon>Eukaryota</taxon>
        <taxon>Fungi</taxon>
        <taxon>Dikarya</taxon>
        <taxon>Ascomycota</taxon>
        <taxon>Pezizomycotina</taxon>
        <taxon>Sordariomycetes</taxon>
        <taxon>Sordariomycetidae</taxon>
        <taxon>Sordariales</taxon>
        <taxon>Chaetomiaceae</taxon>
        <taxon>Parathielavia</taxon>
    </lineage>
</organism>
<reference evidence="1" key="2">
    <citation type="submission" date="2023-05" db="EMBL/GenBank/DDBJ databases">
        <authorList>
            <consortium name="Lawrence Berkeley National Laboratory"/>
            <person name="Steindorff A."/>
            <person name="Hensen N."/>
            <person name="Bonometti L."/>
            <person name="Westerberg I."/>
            <person name="Brannstrom I.O."/>
            <person name="Guillou S."/>
            <person name="Cros-Aarteil S."/>
            <person name="Calhoun S."/>
            <person name="Haridas S."/>
            <person name="Kuo A."/>
            <person name="Mondo S."/>
            <person name="Pangilinan J."/>
            <person name="Riley R."/>
            <person name="Labutti K."/>
            <person name="Andreopoulos B."/>
            <person name="Lipzen A."/>
            <person name="Chen C."/>
            <person name="Yanf M."/>
            <person name="Daum C."/>
            <person name="Ng V."/>
            <person name="Clum A."/>
            <person name="Ohm R."/>
            <person name="Martin F."/>
            <person name="Silar P."/>
            <person name="Natvig D."/>
            <person name="Lalanne C."/>
            <person name="Gautier V."/>
            <person name="Ament-Velasquez S.L."/>
            <person name="Kruys A."/>
            <person name="Hutchinson M.I."/>
            <person name="Powell A.J."/>
            <person name="Barry K."/>
            <person name="Miller A.N."/>
            <person name="Grigoriev I.V."/>
            <person name="Debuchy R."/>
            <person name="Gladieux P."/>
            <person name="Thoren M.H."/>
            <person name="Johannesson H."/>
        </authorList>
    </citation>
    <scope>NUCLEOTIDE SEQUENCE</scope>
    <source>
        <strain evidence="1">CBS 757.83</strain>
    </source>
</reference>
<name>A0AAN6SVT0_9PEZI</name>
<sequence length="154" mass="16784">MPLLVRAATEADGARSGMIGRDAIRDIFHRALFPPHLAHKSETGDLGLNEAQWRATRILRRIRDGQPTFVVAGVAEDGSAAEQVVGVAEWQQPSQSPPSAAATVATNDAVPGSLDLEKAEEMFRVMTDEAKKVLGPDWHKDTWYLAHLAIDPNH</sequence>
<evidence type="ECO:0000313" key="1">
    <source>
        <dbReference type="EMBL" id="KAK4095695.1"/>
    </source>
</evidence>
<dbReference type="Proteomes" id="UP001305647">
    <property type="component" value="Unassembled WGS sequence"/>
</dbReference>
<keyword evidence="2" id="KW-1185">Reference proteome</keyword>
<comment type="caution">
    <text evidence="1">The sequence shown here is derived from an EMBL/GenBank/DDBJ whole genome shotgun (WGS) entry which is preliminary data.</text>
</comment>
<reference evidence="1" key="1">
    <citation type="journal article" date="2023" name="Mol. Phylogenet. Evol.">
        <title>Genome-scale phylogeny and comparative genomics of the fungal order Sordariales.</title>
        <authorList>
            <person name="Hensen N."/>
            <person name="Bonometti L."/>
            <person name="Westerberg I."/>
            <person name="Brannstrom I.O."/>
            <person name="Guillou S."/>
            <person name="Cros-Aarteil S."/>
            <person name="Calhoun S."/>
            <person name="Haridas S."/>
            <person name="Kuo A."/>
            <person name="Mondo S."/>
            <person name="Pangilinan J."/>
            <person name="Riley R."/>
            <person name="LaButti K."/>
            <person name="Andreopoulos B."/>
            <person name="Lipzen A."/>
            <person name="Chen C."/>
            <person name="Yan M."/>
            <person name="Daum C."/>
            <person name="Ng V."/>
            <person name="Clum A."/>
            <person name="Steindorff A."/>
            <person name="Ohm R.A."/>
            <person name="Martin F."/>
            <person name="Silar P."/>
            <person name="Natvig D.O."/>
            <person name="Lalanne C."/>
            <person name="Gautier V."/>
            <person name="Ament-Velasquez S.L."/>
            <person name="Kruys A."/>
            <person name="Hutchinson M.I."/>
            <person name="Powell A.J."/>
            <person name="Barry K."/>
            <person name="Miller A.N."/>
            <person name="Grigoriev I.V."/>
            <person name="Debuchy R."/>
            <person name="Gladieux P."/>
            <person name="Hiltunen Thoren M."/>
            <person name="Johannesson H."/>
        </authorList>
    </citation>
    <scope>NUCLEOTIDE SEQUENCE</scope>
    <source>
        <strain evidence="1">CBS 757.83</strain>
    </source>
</reference>
<evidence type="ECO:0000313" key="2">
    <source>
        <dbReference type="Proteomes" id="UP001305647"/>
    </source>
</evidence>
<dbReference type="Gene3D" id="3.40.630.30">
    <property type="match status" value="1"/>
</dbReference>
<gene>
    <name evidence="1" type="ORF">N658DRAFT_562915</name>
</gene>